<dbReference type="AlphaFoldDB" id="A0A9P5NSM5"/>
<sequence length="77" mass="8602">MLPSLRSLRPTTRSAYFIIIAFLIWRTLAHVPLGELHLIDCKIDLETQEALARTGNVRITHGTLQVTAEDDSSDGEI</sequence>
<evidence type="ECO:0000313" key="1">
    <source>
        <dbReference type="EMBL" id="KAF8902422.1"/>
    </source>
</evidence>
<protein>
    <submittedName>
        <fullName evidence="1">Uncharacterized protein</fullName>
    </submittedName>
</protein>
<gene>
    <name evidence="1" type="ORF">CPB84DRAFT_1776044</name>
</gene>
<name>A0A9P5NSM5_GYMJU</name>
<keyword evidence="2" id="KW-1185">Reference proteome</keyword>
<dbReference type="Proteomes" id="UP000724874">
    <property type="component" value="Unassembled WGS sequence"/>
</dbReference>
<accession>A0A9P5NSM5</accession>
<proteinExistence type="predicted"/>
<organism evidence="1 2">
    <name type="scientific">Gymnopilus junonius</name>
    <name type="common">Spectacular rustgill mushroom</name>
    <name type="synonym">Gymnopilus spectabilis subsp. junonius</name>
    <dbReference type="NCBI Taxonomy" id="109634"/>
    <lineage>
        <taxon>Eukaryota</taxon>
        <taxon>Fungi</taxon>
        <taxon>Dikarya</taxon>
        <taxon>Basidiomycota</taxon>
        <taxon>Agaricomycotina</taxon>
        <taxon>Agaricomycetes</taxon>
        <taxon>Agaricomycetidae</taxon>
        <taxon>Agaricales</taxon>
        <taxon>Agaricineae</taxon>
        <taxon>Hymenogastraceae</taxon>
        <taxon>Gymnopilus</taxon>
    </lineage>
</organism>
<evidence type="ECO:0000313" key="2">
    <source>
        <dbReference type="Proteomes" id="UP000724874"/>
    </source>
</evidence>
<dbReference type="EMBL" id="JADNYJ010000036">
    <property type="protein sequence ID" value="KAF8902422.1"/>
    <property type="molecule type" value="Genomic_DNA"/>
</dbReference>
<comment type="caution">
    <text evidence="1">The sequence shown here is derived from an EMBL/GenBank/DDBJ whole genome shotgun (WGS) entry which is preliminary data.</text>
</comment>
<reference evidence="1" key="1">
    <citation type="submission" date="2020-11" db="EMBL/GenBank/DDBJ databases">
        <authorList>
            <consortium name="DOE Joint Genome Institute"/>
            <person name="Ahrendt S."/>
            <person name="Riley R."/>
            <person name="Andreopoulos W."/>
            <person name="LaButti K."/>
            <person name="Pangilinan J."/>
            <person name="Ruiz-duenas F.J."/>
            <person name="Barrasa J.M."/>
            <person name="Sanchez-Garcia M."/>
            <person name="Camarero S."/>
            <person name="Miyauchi S."/>
            <person name="Serrano A."/>
            <person name="Linde D."/>
            <person name="Babiker R."/>
            <person name="Drula E."/>
            <person name="Ayuso-Fernandez I."/>
            <person name="Pacheco R."/>
            <person name="Padilla G."/>
            <person name="Ferreira P."/>
            <person name="Barriuso J."/>
            <person name="Kellner H."/>
            <person name="Castanera R."/>
            <person name="Alfaro M."/>
            <person name="Ramirez L."/>
            <person name="Pisabarro A.G."/>
            <person name="Kuo A."/>
            <person name="Tritt A."/>
            <person name="Lipzen A."/>
            <person name="He G."/>
            <person name="Yan M."/>
            <person name="Ng V."/>
            <person name="Cullen D."/>
            <person name="Martin F."/>
            <person name="Rosso M.-N."/>
            <person name="Henrissat B."/>
            <person name="Hibbett D."/>
            <person name="Martinez A.T."/>
            <person name="Grigoriev I.V."/>
        </authorList>
    </citation>
    <scope>NUCLEOTIDE SEQUENCE</scope>
    <source>
        <strain evidence="1">AH 44721</strain>
    </source>
</reference>